<organism evidence="8 9">
    <name type="scientific">Faecalicatena acetigenes</name>
    <dbReference type="NCBI Taxonomy" id="2981790"/>
    <lineage>
        <taxon>Bacteria</taxon>
        <taxon>Bacillati</taxon>
        <taxon>Bacillota</taxon>
        <taxon>Clostridia</taxon>
        <taxon>Lachnospirales</taxon>
        <taxon>Lachnospiraceae</taxon>
        <taxon>Faecalicatena</taxon>
    </lineage>
</organism>
<dbReference type="EMBL" id="JAOQJX010000005">
    <property type="protein sequence ID" value="MCU6747065.1"/>
    <property type="molecule type" value="Genomic_DNA"/>
</dbReference>
<dbReference type="HAMAP" id="MF_01420">
    <property type="entry name" value="HTH_type_WhiA"/>
    <property type="match status" value="1"/>
</dbReference>
<dbReference type="Pfam" id="PF10298">
    <property type="entry name" value="WhiA_N"/>
    <property type="match status" value="1"/>
</dbReference>
<dbReference type="InterPro" id="IPR039518">
    <property type="entry name" value="WhiA_LAGLIDADG_dom"/>
</dbReference>
<dbReference type="SUPFAM" id="SSF55608">
    <property type="entry name" value="Homing endonucleases"/>
    <property type="match status" value="1"/>
</dbReference>
<keyword evidence="9" id="KW-1185">Reference proteome</keyword>
<dbReference type="Pfam" id="PF14527">
    <property type="entry name" value="LAGLIDADG_WhiA"/>
    <property type="match status" value="1"/>
</dbReference>
<feature type="domain" description="WhiA LAGLIDADG-like" evidence="7">
    <location>
        <begin position="131"/>
        <end position="222"/>
    </location>
</feature>
<dbReference type="Proteomes" id="UP001652394">
    <property type="component" value="Unassembled WGS sequence"/>
</dbReference>
<comment type="function">
    <text evidence="4">Involved in cell division and chromosome segregation.</text>
</comment>
<evidence type="ECO:0000256" key="4">
    <source>
        <dbReference type="HAMAP-Rule" id="MF_01420"/>
    </source>
</evidence>
<reference evidence="8 9" key="1">
    <citation type="journal article" date="2021" name="ISME Commun">
        <title>Automated analysis of genomic sequences facilitates high-throughput and comprehensive description of bacteria.</title>
        <authorList>
            <person name="Hitch T.C.A."/>
        </authorList>
    </citation>
    <scope>NUCLEOTIDE SEQUENCE [LARGE SCALE GENOMIC DNA]</scope>
    <source>
        <strain evidence="8 9">H2_18</strain>
    </source>
</reference>
<accession>A0ABT2TA00</accession>
<dbReference type="PANTHER" id="PTHR37307">
    <property type="entry name" value="CELL DIVISION PROTEIN WHIA-RELATED"/>
    <property type="match status" value="1"/>
</dbReference>
<dbReference type="NCBIfam" id="TIGR00647">
    <property type="entry name" value="DNA_bind_WhiA"/>
    <property type="match status" value="1"/>
</dbReference>
<evidence type="ECO:0000256" key="3">
    <source>
        <dbReference type="ARBA" id="ARBA00023306"/>
    </source>
</evidence>
<dbReference type="InterPro" id="IPR027434">
    <property type="entry name" value="Homing_endonucl"/>
</dbReference>
<dbReference type="Gene3D" id="3.10.28.10">
    <property type="entry name" value="Homing endonucleases"/>
    <property type="match status" value="1"/>
</dbReference>
<evidence type="ECO:0000313" key="9">
    <source>
        <dbReference type="Proteomes" id="UP001652394"/>
    </source>
</evidence>
<evidence type="ECO:0000256" key="2">
    <source>
        <dbReference type="ARBA" id="ARBA00023125"/>
    </source>
</evidence>
<keyword evidence="2 4" id="KW-0238">DNA-binding</keyword>
<comment type="caution">
    <text evidence="8">The sequence shown here is derived from an EMBL/GenBank/DDBJ whole genome shotgun (WGS) entry which is preliminary data.</text>
</comment>
<dbReference type="Pfam" id="PF02650">
    <property type="entry name" value="HTH_WhiA"/>
    <property type="match status" value="1"/>
</dbReference>
<comment type="similarity">
    <text evidence="4">Belongs to the WhiA family.</text>
</comment>
<evidence type="ECO:0000256" key="1">
    <source>
        <dbReference type="ARBA" id="ARBA00022618"/>
    </source>
</evidence>
<dbReference type="GO" id="GO:0003677">
    <property type="term" value="F:DNA binding"/>
    <property type="evidence" value="ECO:0007669"/>
    <property type="project" value="UniProtKB-KW"/>
</dbReference>
<proteinExistence type="inferred from homology"/>
<feature type="domain" description="Sporulation transcription regulator WhiA N-terminal" evidence="6">
    <location>
        <begin position="19"/>
        <end position="100"/>
    </location>
</feature>
<evidence type="ECO:0000259" key="6">
    <source>
        <dbReference type="Pfam" id="PF10298"/>
    </source>
</evidence>
<name>A0ABT2TA00_9FIRM</name>
<evidence type="ECO:0000313" key="8">
    <source>
        <dbReference type="EMBL" id="MCU6747065.1"/>
    </source>
</evidence>
<dbReference type="InterPro" id="IPR003802">
    <property type="entry name" value="Sporulation_regulator_WhiA"/>
</dbReference>
<keyword evidence="3 4" id="KW-0131">Cell cycle</keyword>
<keyword evidence="1 4" id="KW-0132">Cell division</keyword>
<dbReference type="InterPro" id="IPR023054">
    <property type="entry name" value="Sporulation_regulator_WhiA_C"/>
</dbReference>
<gene>
    <name evidence="4 8" type="primary">whiA</name>
    <name evidence="8" type="ORF">OCV51_05255</name>
</gene>
<dbReference type="PANTHER" id="PTHR37307:SF1">
    <property type="entry name" value="CELL DIVISION PROTEIN WHIA-RELATED"/>
    <property type="match status" value="1"/>
</dbReference>
<feature type="domain" description="Sporulation regulator WhiA C-terminal" evidence="5">
    <location>
        <begin position="225"/>
        <end position="308"/>
    </location>
</feature>
<sequence>MSFSGKVKDEIGKKISTARHCQIAEIAAILELCGTVVVNGFNQYSIKIHTENLVVARKVFTLIEKTFNIKTDISIRRNIVKHSVSYSVIVKRHEEALRILQAAKMLDESHLGLEEIQPVNPLVVKQICCRRAYIRGAFLAAGSMSDPEKSYHLEMVCPSEKMAQKLRELICGFSMDAKIVRRKKSYIVYLKEGAQIVDILNIMEAHVALMELENVRILKEMRNSVNRKVNCETANINKTVSAAVKQAEDITYLKETIGFEKLSEGLEEVALARLTYPDATLKELGELLSPPVGKSGVNHRLRKLSELAEKVRQEQGGLL</sequence>
<dbReference type="RefSeq" id="WP_059066703.1">
    <property type="nucleotide sequence ID" value="NZ_JAOQJX010000005.1"/>
</dbReference>
<protein>
    <recommendedName>
        <fullName evidence="4">Probable cell division protein WhiA</fullName>
    </recommendedName>
</protein>
<evidence type="ECO:0000259" key="5">
    <source>
        <dbReference type="Pfam" id="PF02650"/>
    </source>
</evidence>
<dbReference type="InterPro" id="IPR018478">
    <property type="entry name" value="Sporu_reg_WhiA_N_dom"/>
</dbReference>
<evidence type="ECO:0000259" key="7">
    <source>
        <dbReference type="Pfam" id="PF14527"/>
    </source>
</evidence>